<accession>G2XYH8</accession>
<dbReference type="HOGENOM" id="CLU_2621735_0_0_1"/>
<evidence type="ECO:0000313" key="1">
    <source>
        <dbReference type="EMBL" id="CCD45515.1"/>
    </source>
</evidence>
<proteinExistence type="predicted"/>
<gene>
    <name evidence="1" type="ORF">BofuT4_uP045330.1</name>
</gene>
<protein>
    <submittedName>
        <fullName evidence="1">Uncharacterized protein</fullName>
    </submittedName>
</protein>
<dbReference type="EMBL" id="FQ790278">
    <property type="protein sequence ID" value="CCD45515.1"/>
    <property type="molecule type" value="Genomic_DNA"/>
</dbReference>
<reference evidence="2" key="1">
    <citation type="journal article" date="2011" name="PLoS Genet.">
        <title>Genomic analysis of the necrotrophic fungal pathogens Sclerotinia sclerotiorum and Botrytis cinerea.</title>
        <authorList>
            <person name="Amselem J."/>
            <person name="Cuomo C.A."/>
            <person name="van Kan J.A."/>
            <person name="Viaud M."/>
            <person name="Benito E.P."/>
            <person name="Couloux A."/>
            <person name="Coutinho P.M."/>
            <person name="de Vries R.P."/>
            <person name="Dyer P.S."/>
            <person name="Fillinger S."/>
            <person name="Fournier E."/>
            <person name="Gout L."/>
            <person name="Hahn M."/>
            <person name="Kohn L."/>
            <person name="Lapalu N."/>
            <person name="Plummer K.M."/>
            <person name="Pradier J.M."/>
            <person name="Quevillon E."/>
            <person name="Sharon A."/>
            <person name="Simon A."/>
            <person name="ten Have A."/>
            <person name="Tudzynski B."/>
            <person name="Tudzynski P."/>
            <person name="Wincker P."/>
            <person name="Andrew M."/>
            <person name="Anthouard V."/>
            <person name="Beever R.E."/>
            <person name="Beffa R."/>
            <person name="Benoit I."/>
            <person name="Bouzid O."/>
            <person name="Brault B."/>
            <person name="Chen Z."/>
            <person name="Choquer M."/>
            <person name="Collemare J."/>
            <person name="Cotton P."/>
            <person name="Danchin E.G."/>
            <person name="Da Silva C."/>
            <person name="Gautier A."/>
            <person name="Giraud C."/>
            <person name="Giraud T."/>
            <person name="Gonzalez C."/>
            <person name="Grossetete S."/>
            <person name="Guldener U."/>
            <person name="Henrissat B."/>
            <person name="Howlett B.J."/>
            <person name="Kodira C."/>
            <person name="Kretschmer M."/>
            <person name="Lappartient A."/>
            <person name="Leroch M."/>
            <person name="Levis C."/>
            <person name="Mauceli E."/>
            <person name="Neuveglise C."/>
            <person name="Oeser B."/>
            <person name="Pearson M."/>
            <person name="Poulain J."/>
            <person name="Poussereau N."/>
            <person name="Quesneville H."/>
            <person name="Rascle C."/>
            <person name="Schumacher J."/>
            <person name="Segurens B."/>
            <person name="Sexton A."/>
            <person name="Silva E."/>
            <person name="Sirven C."/>
            <person name="Soanes D.M."/>
            <person name="Talbot N.J."/>
            <person name="Templeton M."/>
            <person name="Yandava C."/>
            <person name="Yarden O."/>
            <person name="Zeng Q."/>
            <person name="Rollins J.A."/>
            <person name="Lebrun M.H."/>
            <person name="Dickman M."/>
        </authorList>
    </citation>
    <scope>NUCLEOTIDE SEQUENCE [LARGE SCALE GENOMIC DNA]</scope>
    <source>
        <strain evidence="2">T4</strain>
    </source>
</reference>
<dbReference type="Proteomes" id="UP000008177">
    <property type="component" value="Unplaced contigs"/>
</dbReference>
<sequence length="78" mass="8788">MVHAVLLNSAPVSSKAFNQRHTQRLAEELEKIHRLVLKELIGRSRFPSEIHHQPITQPIILKARISLPIDLAGLVLVV</sequence>
<dbReference type="InParanoid" id="G2XYH8"/>
<name>G2XYH8_BOTF4</name>
<dbReference type="AlphaFoldDB" id="G2XYH8"/>
<organism evidence="1 2">
    <name type="scientific">Botryotinia fuckeliana (strain T4)</name>
    <name type="common">Noble rot fungus</name>
    <name type="synonym">Botrytis cinerea</name>
    <dbReference type="NCBI Taxonomy" id="999810"/>
    <lineage>
        <taxon>Eukaryota</taxon>
        <taxon>Fungi</taxon>
        <taxon>Dikarya</taxon>
        <taxon>Ascomycota</taxon>
        <taxon>Pezizomycotina</taxon>
        <taxon>Leotiomycetes</taxon>
        <taxon>Helotiales</taxon>
        <taxon>Sclerotiniaceae</taxon>
        <taxon>Botrytis</taxon>
    </lineage>
</organism>
<evidence type="ECO:0000313" key="2">
    <source>
        <dbReference type="Proteomes" id="UP000008177"/>
    </source>
</evidence>